<sequence length="269" mass="29066">MLRMLIIDFPAVTHSTEASAVQVLRFEMAIYCVTGANRGLGLEFVRQLAVNKDNIILATVRNNAADLADLKAVASPSTHVLVCDVGSPDTIRSFASEAARLLEKQGGRRIDYLLNVAGVNYAPELGSLSINQDALNTNMRINVVGPAKVVEFLLEKDLLSPKVRILNMTSGLGSMTKSLAIKPRKCAVYSISKAGVNMLTVHQSEDLKAKLPSVVVITVDPGWVKTRMGGEGAEIEPRESISGMLNIIHGVSGEDNGKFFNYNGSEQPW</sequence>
<evidence type="ECO:0008006" key="3">
    <source>
        <dbReference type="Google" id="ProtNLM"/>
    </source>
</evidence>
<dbReference type="InterPro" id="IPR002347">
    <property type="entry name" value="SDR_fam"/>
</dbReference>
<dbReference type="InterPro" id="IPR036291">
    <property type="entry name" value="NAD(P)-bd_dom_sf"/>
</dbReference>
<dbReference type="PANTHER" id="PTHR45458">
    <property type="entry name" value="SHORT-CHAIN DEHYDROGENASE/REDUCTASE SDR"/>
    <property type="match status" value="1"/>
</dbReference>
<dbReference type="EMBL" id="JAPEVB010000003">
    <property type="protein sequence ID" value="KAJ4391822.1"/>
    <property type="molecule type" value="Genomic_DNA"/>
</dbReference>
<dbReference type="Pfam" id="PF00106">
    <property type="entry name" value="adh_short"/>
    <property type="match status" value="1"/>
</dbReference>
<protein>
    <recommendedName>
        <fullName evidence="3">NAD(P)-binding protein</fullName>
    </recommendedName>
</protein>
<dbReference type="OrthoDB" id="5296at2759"/>
<dbReference type="AlphaFoldDB" id="A0A9W8YSW4"/>
<dbReference type="PRINTS" id="PR00081">
    <property type="entry name" value="GDHRDH"/>
</dbReference>
<dbReference type="PANTHER" id="PTHR45458:SF1">
    <property type="entry name" value="SHORT CHAIN DEHYDROGENASE"/>
    <property type="match status" value="1"/>
</dbReference>
<organism evidence="1 2">
    <name type="scientific">Gnomoniopsis smithogilvyi</name>
    <dbReference type="NCBI Taxonomy" id="1191159"/>
    <lineage>
        <taxon>Eukaryota</taxon>
        <taxon>Fungi</taxon>
        <taxon>Dikarya</taxon>
        <taxon>Ascomycota</taxon>
        <taxon>Pezizomycotina</taxon>
        <taxon>Sordariomycetes</taxon>
        <taxon>Sordariomycetidae</taxon>
        <taxon>Diaporthales</taxon>
        <taxon>Gnomoniaceae</taxon>
        <taxon>Gnomoniopsis</taxon>
    </lineage>
</organism>
<dbReference type="GO" id="GO:0016616">
    <property type="term" value="F:oxidoreductase activity, acting on the CH-OH group of donors, NAD or NADP as acceptor"/>
    <property type="evidence" value="ECO:0007669"/>
    <property type="project" value="TreeGrafter"/>
</dbReference>
<gene>
    <name evidence="1" type="ORF">N0V93_005442</name>
</gene>
<reference evidence="1" key="1">
    <citation type="submission" date="2022-10" db="EMBL/GenBank/DDBJ databases">
        <title>Tapping the CABI collections for fungal endophytes: first genome assemblies for Collariella, Neodidymelliopsis, Ascochyta clinopodiicola, Didymella pomorum, Didymosphaeria variabile, Neocosmospora piperis and Neocucurbitaria cava.</title>
        <authorList>
            <person name="Hill R."/>
        </authorList>
    </citation>
    <scope>NUCLEOTIDE SEQUENCE</scope>
    <source>
        <strain evidence="1">IMI 355082</strain>
    </source>
</reference>
<comment type="caution">
    <text evidence="1">The sequence shown here is derived from an EMBL/GenBank/DDBJ whole genome shotgun (WGS) entry which is preliminary data.</text>
</comment>
<proteinExistence type="predicted"/>
<dbReference type="SUPFAM" id="SSF51735">
    <property type="entry name" value="NAD(P)-binding Rossmann-fold domains"/>
    <property type="match status" value="1"/>
</dbReference>
<evidence type="ECO:0000313" key="2">
    <source>
        <dbReference type="Proteomes" id="UP001140453"/>
    </source>
</evidence>
<dbReference type="Proteomes" id="UP001140453">
    <property type="component" value="Unassembled WGS sequence"/>
</dbReference>
<dbReference type="InterPro" id="IPR052184">
    <property type="entry name" value="SDR_enzymes"/>
</dbReference>
<accession>A0A9W8YSW4</accession>
<name>A0A9W8YSW4_9PEZI</name>
<evidence type="ECO:0000313" key="1">
    <source>
        <dbReference type="EMBL" id="KAJ4391822.1"/>
    </source>
</evidence>
<dbReference type="Gene3D" id="3.40.50.720">
    <property type="entry name" value="NAD(P)-binding Rossmann-like Domain"/>
    <property type="match status" value="1"/>
</dbReference>
<keyword evidence="2" id="KW-1185">Reference proteome</keyword>